<dbReference type="RefSeq" id="WP_212016902.1">
    <property type="nucleotide sequence ID" value="NZ_JAAFYZ010000159.1"/>
</dbReference>
<dbReference type="Proteomes" id="UP000730482">
    <property type="component" value="Unassembled WGS sequence"/>
</dbReference>
<organism evidence="1 2">
    <name type="scientific">Catenulispora pinistramenti</name>
    <dbReference type="NCBI Taxonomy" id="2705254"/>
    <lineage>
        <taxon>Bacteria</taxon>
        <taxon>Bacillati</taxon>
        <taxon>Actinomycetota</taxon>
        <taxon>Actinomycetes</taxon>
        <taxon>Catenulisporales</taxon>
        <taxon>Catenulisporaceae</taxon>
        <taxon>Catenulispora</taxon>
    </lineage>
</organism>
<evidence type="ECO:0008006" key="3">
    <source>
        <dbReference type="Google" id="ProtNLM"/>
    </source>
</evidence>
<protein>
    <recommendedName>
        <fullName evidence="3">Secreted protein</fullName>
    </recommendedName>
</protein>
<reference evidence="1 2" key="1">
    <citation type="submission" date="2020-02" db="EMBL/GenBank/DDBJ databases">
        <title>Acidophilic actinobacteria isolated from forest soil.</title>
        <authorList>
            <person name="Golinska P."/>
        </authorList>
    </citation>
    <scope>NUCLEOTIDE SEQUENCE [LARGE SCALE GENOMIC DNA]</scope>
    <source>
        <strain evidence="1 2">NL8</strain>
    </source>
</reference>
<dbReference type="EMBL" id="JAAFYZ010000159">
    <property type="protein sequence ID" value="MBS2551865.1"/>
    <property type="molecule type" value="Genomic_DNA"/>
</dbReference>
<comment type="caution">
    <text evidence="1">The sequence shown here is derived from an EMBL/GenBank/DDBJ whole genome shotgun (WGS) entry which is preliminary data.</text>
</comment>
<evidence type="ECO:0000313" key="2">
    <source>
        <dbReference type="Proteomes" id="UP000730482"/>
    </source>
</evidence>
<evidence type="ECO:0000313" key="1">
    <source>
        <dbReference type="EMBL" id="MBS2551865.1"/>
    </source>
</evidence>
<proteinExistence type="predicted"/>
<keyword evidence="2" id="KW-1185">Reference proteome</keyword>
<gene>
    <name evidence="1" type="ORF">KGQ19_33880</name>
</gene>
<name>A0ABS5L139_9ACTN</name>
<sequence length="133" mass="13845">MSKVNGGVRAAVIAGGCVVLGVFAAAGPAMAKSDMSLTAHSGKVRVGQTARLSAVAGDDGAQYQRLCVERQNGRSWQVLRCVNGGQDGVSLTVPVKITHKGRTNFRAQLFSTDARHGHAKLDRTSSVVAVTGR</sequence>
<accession>A0ABS5L139</accession>